<proteinExistence type="predicted"/>
<dbReference type="PANTHER" id="PTHR11439">
    <property type="entry name" value="GAG-POL-RELATED RETROTRANSPOSON"/>
    <property type="match status" value="1"/>
</dbReference>
<dbReference type="Pfam" id="PF07727">
    <property type="entry name" value="RVT_2"/>
    <property type="match status" value="1"/>
</dbReference>
<dbReference type="PANTHER" id="PTHR11439:SF470">
    <property type="entry name" value="CYSTEINE-RICH RLK (RECEPTOR-LIKE PROTEIN KINASE) 8"/>
    <property type="match status" value="1"/>
</dbReference>
<dbReference type="Proteomes" id="UP001515500">
    <property type="component" value="Chromosome 18"/>
</dbReference>
<sequence>MATWMRKFICICLRVIQCRLLGQFVGYADYSLFTFYSGTDFLAVLVYIDDLVIAWNNTSRCTSFKSYLNSSFKIKDLGPLKFFLGIEITHTRIGLFLSQRKYTLEILEDCGLSAAKLTAFPIKQHHRLASSTTPVLSDPACYRRLIGRLLYLTITRPELCYSVYLLAQFMHKPRESHWDAAIHVLHYLKHSPGQGIFLSRPTSLQLIDYCNSDWSGELITSYVPTKFRLADIFTKALGRDRFHFLLRKLGIRDLHALT</sequence>
<dbReference type="InterPro" id="IPR013103">
    <property type="entry name" value="RVT_2"/>
</dbReference>
<evidence type="ECO:0000313" key="3">
    <source>
        <dbReference type="RefSeq" id="XP_039145624.1"/>
    </source>
</evidence>
<dbReference type="RefSeq" id="XP_039145624.1">
    <property type="nucleotide sequence ID" value="XM_039289690.1"/>
</dbReference>
<protein>
    <submittedName>
        <fullName evidence="3">Uncharacterized mitochondrial protein AtMg00810-like</fullName>
    </submittedName>
</protein>
<gene>
    <name evidence="3" type="primary">LOC120282853</name>
</gene>
<accession>A0AB40CZX3</accession>
<dbReference type="SUPFAM" id="SSF56672">
    <property type="entry name" value="DNA/RNA polymerases"/>
    <property type="match status" value="1"/>
</dbReference>
<dbReference type="AlphaFoldDB" id="A0AB40CZX3"/>
<dbReference type="GeneID" id="120282853"/>
<name>A0AB40CZX3_DIOCR</name>
<dbReference type="InterPro" id="IPR043502">
    <property type="entry name" value="DNA/RNA_pol_sf"/>
</dbReference>
<organism evidence="2 3">
    <name type="scientific">Dioscorea cayennensis subsp. rotundata</name>
    <name type="common">White Guinea yam</name>
    <name type="synonym">Dioscorea rotundata</name>
    <dbReference type="NCBI Taxonomy" id="55577"/>
    <lineage>
        <taxon>Eukaryota</taxon>
        <taxon>Viridiplantae</taxon>
        <taxon>Streptophyta</taxon>
        <taxon>Embryophyta</taxon>
        <taxon>Tracheophyta</taxon>
        <taxon>Spermatophyta</taxon>
        <taxon>Magnoliopsida</taxon>
        <taxon>Liliopsida</taxon>
        <taxon>Dioscoreales</taxon>
        <taxon>Dioscoreaceae</taxon>
        <taxon>Dioscorea</taxon>
    </lineage>
</organism>
<keyword evidence="2" id="KW-1185">Reference proteome</keyword>
<reference evidence="3" key="1">
    <citation type="submission" date="2025-08" db="UniProtKB">
        <authorList>
            <consortium name="RefSeq"/>
        </authorList>
    </citation>
    <scope>IDENTIFICATION</scope>
</reference>
<feature type="domain" description="Reverse transcriptase Ty1/copia-type" evidence="1">
    <location>
        <begin position="30"/>
        <end position="123"/>
    </location>
</feature>
<evidence type="ECO:0000313" key="2">
    <source>
        <dbReference type="Proteomes" id="UP001515500"/>
    </source>
</evidence>
<evidence type="ECO:0000259" key="1">
    <source>
        <dbReference type="Pfam" id="PF07727"/>
    </source>
</evidence>